<name>A0ABX0TIK6_9MICC</name>
<dbReference type="RefSeq" id="WP_167264555.1">
    <property type="nucleotide sequence ID" value="NZ_BAAAVO010000009.1"/>
</dbReference>
<keyword evidence="1" id="KW-1133">Transmembrane helix</keyword>
<dbReference type="Proteomes" id="UP000802392">
    <property type="component" value="Unassembled WGS sequence"/>
</dbReference>
<sequence length="55" mass="6160">MNSKVPHPLQVASFFALAMVFAAWQPFALWRVAAAALMLGFGCYGIYQLRRGKRT</sequence>
<dbReference type="EMBL" id="JAAOZD010000002">
    <property type="protein sequence ID" value="NIJ00766.1"/>
    <property type="molecule type" value="Genomic_DNA"/>
</dbReference>
<keyword evidence="3" id="KW-1185">Reference proteome</keyword>
<evidence type="ECO:0000256" key="1">
    <source>
        <dbReference type="SAM" id="Phobius"/>
    </source>
</evidence>
<organism evidence="2 3">
    <name type="scientific">Paenarthrobacter ilicis</name>
    <dbReference type="NCBI Taxonomy" id="43665"/>
    <lineage>
        <taxon>Bacteria</taxon>
        <taxon>Bacillati</taxon>
        <taxon>Actinomycetota</taxon>
        <taxon>Actinomycetes</taxon>
        <taxon>Micrococcales</taxon>
        <taxon>Micrococcaceae</taxon>
        <taxon>Paenarthrobacter</taxon>
    </lineage>
</organism>
<feature type="transmembrane region" description="Helical" evidence="1">
    <location>
        <begin position="32"/>
        <end position="49"/>
    </location>
</feature>
<keyword evidence="1" id="KW-0472">Membrane</keyword>
<gene>
    <name evidence="2" type="ORF">FHR86_001079</name>
</gene>
<proteinExistence type="predicted"/>
<comment type="caution">
    <text evidence="2">The sequence shown here is derived from an EMBL/GenBank/DDBJ whole genome shotgun (WGS) entry which is preliminary data.</text>
</comment>
<keyword evidence="1" id="KW-0812">Transmembrane</keyword>
<evidence type="ECO:0000313" key="3">
    <source>
        <dbReference type="Proteomes" id="UP000802392"/>
    </source>
</evidence>
<accession>A0ABX0TIK6</accession>
<evidence type="ECO:0000313" key="2">
    <source>
        <dbReference type="EMBL" id="NIJ00766.1"/>
    </source>
</evidence>
<reference evidence="2 3" key="1">
    <citation type="submission" date="2020-03" db="EMBL/GenBank/DDBJ databases">
        <title>Genomic Encyclopedia of Type Strains, Phase III (KMG-III): the genomes of soil and plant-associated and newly described type strains.</title>
        <authorList>
            <person name="Whitman W."/>
        </authorList>
    </citation>
    <scope>NUCLEOTIDE SEQUENCE [LARGE SCALE GENOMIC DNA]</scope>
    <source>
        <strain evidence="2 3">CECT 4207</strain>
    </source>
</reference>
<protein>
    <submittedName>
        <fullName evidence="2">Uncharacterized protein</fullName>
    </submittedName>
</protein>